<dbReference type="EMBL" id="CAJVQA010012280">
    <property type="protein sequence ID" value="CAG8715340.1"/>
    <property type="molecule type" value="Genomic_DNA"/>
</dbReference>
<dbReference type="AlphaFoldDB" id="A0A9N9N920"/>
<comment type="caution">
    <text evidence="1">The sequence shown here is derived from an EMBL/GenBank/DDBJ whole genome shotgun (WGS) entry which is preliminary data.</text>
</comment>
<feature type="non-terminal residue" evidence="1">
    <location>
        <position position="136"/>
    </location>
</feature>
<proteinExistence type="predicted"/>
<dbReference type="Proteomes" id="UP000789759">
    <property type="component" value="Unassembled WGS sequence"/>
</dbReference>
<evidence type="ECO:0000313" key="1">
    <source>
        <dbReference type="EMBL" id="CAG8715340.1"/>
    </source>
</evidence>
<accession>A0A9N9N920</accession>
<keyword evidence="2" id="KW-1185">Reference proteome</keyword>
<name>A0A9N9N920_9GLOM</name>
<gene>
    <name evidence="1" type="ORF">CPELLU_LOCUS12564</name>
</gene>
<protein>
    <submittedName>
        <fullName evidence="1">10680_t:CDS:1</fullName>
    </submittedName>
</protein>
<organism evidence="1 2">
    <name type="scientific">Cetraspora pellucida</name>
    <dbReference type="NCBI Taxonomy" id="1433469"/>
    <lineage>
        <taxon>Eukaryota</taxon>
        <taxon>Fungi</taxon>
        <taxon>Fungi incertae sedis</taxon>
        <taxon>Mucoromycota</taxon>
        <taxon>Glomeromycotina</taxon>
        <taxon>Glomeromycetes</taxon>
        <taxon>Diversisporales</taxon>
        <taxon>Gigasporaceae</taxon>
        <taxon>Cetraspora</taxon>
    </lineage>
</organism>
<reference evidence="1" key="1">
    <citation type="submission" date="2021-06" db="EMBL/GenBank/DDBJ databases">
        <authorList>
            <person name="Kallberg Y."/>
            <person name="Tangrot J."/>
            <person name="Rosling A."/>
        </authorList>
    </citation>
    <scope>NUCLEOTIDE SEQUENCE</scope>
    <source>
        <strain evidence="1">FL966</strain>
    </source>
</reference>
<sequence>MYLDKTKKSFNFQIVESSEDKMNLKTKAANKLDMVLEKKDSKKSNNKEEDANMIENNYEEKVDEMYKKKMNYVAEEEVDEMYKRDIKEADQINRIKFEEIEDEETSIIEKMRKKKIQFDTLLICEAFKLNLFKEQE</sequence>
<evidence type="ECO:0000313" key="2">
    <source>
        <dbReference type="Proteomes" id="UP000789759"/>
    </source>
</evidence>